<sequence length="187" mass="20616">MTLRAAVIAGLLLFPLTAVVLLAMGRPPLCPCGTVLLWTPADNVAESSQHIADWYAPSHVVHGLLFYFGLWLVLRSRPRPELGFYALAIEAAWEILENTPIVIERYREATLAMGYAGDSVINSLFDLVWTVFGILIAMRAPVWLSVTLAIALELVALWAIRDNLALNVLMLLWPIEAIKAWQLGAPG</sequence>
<dbReference type="HOGENOM" id="CLU_1395337_0_0_5"/>
<evidence type="ECO:0000256" key="4">
    <source>
        <dbReference type="ARBA" id="ARBA00023136"/>
    </source>
</evidence>
<dbReference type="OrthoDB" id="9811954at2"/>
<dbReference type="RefSeq" id="WP_013653815.1">
    <property type="nucleotide sequence ID" value="NC_015259.1"/>
</dbReference>
<dbReference type="STRING" id="991905.SL003B_3081"/>
<evidence type="ECO:0000256" key="3">
    <source>
        <dbReference type="ARBA" id="ARBA00022989"/>
    </source>
</evidence>
<dbReference type="InterPro" id="IPR019691">
    <property type="entry name" value="DUF2585"/>
</dbReference>
<dbReference type="eggNOG" id="ENOG502ZZUX">
    <property type="taxonomic scope" value="Bacteria"/>
</dbReference>
<evidence type="ECO:0000256" key="1">
    <source>
        <dbReference type="ARBA" id="ARBA00022475"/>
    </source>
</evidence>
<evidence type="ECO:0000256" key="5">
    <source>
        <dbReference type="SAM" id="Phobius"/>
    </source>
</evidence>
<evidence type="ECO:0000256" key="2">
    <source>
        <dbReference type="ARBA" id="ARBA00022692"/>
    </source>
</evidence>
<keyword evidence="3 5" id="KW-1133">Transmembrane helix</keyword>
<gene>
    <name evidence="6" type="ordered locus">SL003B_3081</name>
</gene>
<feature type="transmembrane region" description="Helical" evidence="5">
    <location>
        <begin position="115"/>
        <end position="136"/>
    </location>
</feature>
<dbReference type="KEGG" id="pgv:SL003B_3081"/>
<evidence type="ECO:0000313" key="7">
    <source>
        <dbReference type="Proteomes" id="UP000008130"/>
    </source>
</evidence>
<feature type="transmembrane region" description="Helical" evidence="5">
    <location>
        <begin position="142"/>
        <end position="160"/>
    </location>
</feature>
<feature type="transmembrane region" description="Helical" evidence="5">
    <location>
        <begin position="56"/>
        <end position="74"/>
    </location>
</feature>
<keyword evidence="7" id="KW-1185">Reference proteome</keyword>
<dbReference type="GO" id="GO:0005886">
    <property type="term" value="C:plasma membrane"/>
    <property type="evidence" value="ECO:0007669"/>
    <property type="project" value="InterPro"/>
</dbReference>
<organism evidence="6 7">
    <name type="scientific">Polymorphum gilvum (strain LMG 25793 / CGMCC 1.9160 / SL003B-26A1)</name>
    <dbReference type="NCBI Taxonomy" id="991905"/>
    <lineage>
        <taxon>Bacteria</taxon>
        <taxon>Pseudomonadati</taxon>
        <taxon>Pseudomonadota</taxon>
        <taxon>Alphaproteobacteria</taxon>
        <taxon>Rhodobacterales</taxon>
        <taxon>Paracoccaceae</taxon>
        <taxon>Polymorphum</taxon>
    </lineage>
</organism>
<dbReference type="AlphaFoldDB" id="F2IWB9"/>
<keyword evidence="4 5" id="KW-0472">Membrane</keyword>
<name>F2IWB9_POLGS</name>
<dbReference type="EMBL" id="CP002568">
    <property type="protein sequence ID" value="ADZ71504.1"/>
    <property type="molecule type" value="Genomic_DNA"/>
</dbReference>
<reference evidence="6 7" key="1">
    <citation type="journal article" date="2011" name="J. Bacteriol.">
        <title>Complete genome sequence of Polymorphum gilvum SL003B-26A1T, a crude oil-degrading bacterium from oil-polluted saline soil.</title>
        <authorList>
            <person name="Li S.G."/>
            <person name="Tang Y.Q."/>
            <person name="Nie Y."/>
            <person name="Cai M."/>
            <person name="Wu X.L."/>
        </authorList>
    </citation>
    <scope>NUCLEOTIDE SEQUENCE [LARGE SCALE GENOMIC DNA]</scope>
    <source>
        <strain evidence="7">LMG 25793 / CGMCC 1.9160 / SL003B-26A1</strain>
    </source>
</reference>
<dbReference type="Pfam" id="PF10755">
    <property type="entry name" value="DUF2585"/>
    <property type="match status" value="1"/>
</dbReference>
<dbReference type="NCBIfam" id="NF002099">
    <property type="entry name" value="PRK00944.1"/>
    <property type="match status" value="1"/>
</dbReference>
<keyword evidence="2 5" id="KW-0812">Transmembrane</keyword>
<dbReference type="PATRIC" id="fig|991905.3.peg.3165"/>
<dbReference type="Proteomes" id="UP000008130">
    <property type="component" value="Chromosome"/>
</dbReference>
<evidence type="ECO:0000313" key="6">
    <source>
        <dbReference type="EMBL" id="ADZ71504.1"/>
    </source>
</evidence>
<keyword evidence="1" id="KW-1003">Cell membrane</keyword>
<proteinExistence type="predicted"/>
<accession>F2IWB9</accession>
<protein>
    <submittedName>
        <fullName evidence="6">Uncharacterized protein</fullName>
    </submittedName>
</protein>